<gene>
    <name evidence="2" type="ORF">AK812_SmicGene6559</name>
</gene>
<sequence length="194" mass="21829">MEVSYDGTQLDDDLVLTEIDLKEGSKIQVKVLEADEVDEPEPNPEAPQTQENVGDLKLEAYEQFREKVPFLCDLAARQYGLFLLDGTPTTDSRGNLRYLKKSERLNEKQTVEENGLEGGEELIFGSLAWMVSSVMTRAPGCWPSRTKRLDDGAPVNEKVVGFVSIPPARFARVEAELDLVKSNWRRQCQLTPII</sequence>
<organism evidence="2 3">
    <name type="scientific">Symbiodinium microadriaticum</name>
    <name type="common">Dinoflagellate</name>
    <name type="synonym">Zooxanthella microadriatica</name>
    <dbReference type="NCBI Taxonomy" id="2951"/>
    <lineage>
        <taxon>Eukaryota</taxon>
        <taxon>Sar</taxon>
        <taxon>Alveolata</taxon>
        <taxon>Dinophyceae</taxon>
        <taxon>Suessiales</taxon>
        <taxon>Symbiodiniaceae</taxon>
        <taxon>Symbiodinium</taxon>
    </lineage>
</organism>
<protein>
    <recommendedName>
        <fullName evidence="4">Ubiquitin-like domain-containing protein</fullName>
    </recommendedName>
</protein>
<dbReference type="Proteomes" id="UP000186817">
    <property type="component" value="Unassembled WGS sequence"/>
</dbReference>
<accession>A0A1Q9ER12</accession>
<evidence type="ECO:0008006" key="4">
    <source>
        <dbReference type="Google" id="ProtNLM"/>
    </source>
</evidence>
<dbReference type="EMBL" id="LSRX01000090">
    <property type="protein sequence ID" value="OLQ09818.1"/>
    <property type="molecule type" value="Genomic_DNA"/>
</dbReference>
<evidence type="ECO:0000313" key="2">
    <source>
        <dbReference type="EMBL" id="OLQ09818.1"/>
    </source>
</evidence>
<name>A0A1Q9ER12_SYMMI</name>
<feature type="region of interest" description="Disordered" evidence="1">
    <location>
        <begin position="33"/>
        <end position="52"/>
    </location>
</feature>
<evidence type="ECO:0000256" key="1">
    <source>
        <dbReference type="SAM" id="MobiDB-lite"/>
    </source>
</evidence>
<keyword evidence="3" id="KW-1185">Reference proteome</keyword>
<evidence type="ECO:0000313" key="3">
    <source>
        <dbReference type="Proteomes" id="UP000186817"/>
    </source>
</evidence>
<comment type="caution">
    <text evidence="2">The sequence shown here is derived from an EMBL/GenBank/DDBJ whole genome shotgun (WGS) entry which is preliminary data.</text>
</comment>
<proteinExistence type="predicted"/>
<reference evidence="2 3" key="1">
    <citation type="submission" date="2016-02" db="EMBL/GenBank/DDBJ databases">
        <title>Genome analysis of coral dinoflagellate symbionts highlights evolutionary adaptations to a symbiotic lifestyle.</title>
        <authorList>
            <person name="Aranda M."/>
            <person name="Li Y."/>
            <person name="Liew Y.J."/>
            <person name="Baumgarten S."/>
            <person name="Simakov O."/>
            <person name="Wilson M."/>
            <person name="Piel J."/>
            <person name="Ashoor H."/>
            <person name="Bougouffa S."/>
            <person name="Bajic V.B."/>
            <person name="Ryu T."/>
            <person name="Ravasi T."/>
            <person name="Bayer T."/>
            <person name="Micklem G."/>
            <person name="Kim H."/>
            <person name="Bhak J."/>
            <person name="Lajeunesse T.C."/>
            <person name="Voolstra C.R."/>
        </authorList>
    </citation>
    <scope>NUCLEOTIDE SEQUENCE [LARGE SCALE GENOMIC DNA]</scope>
    <source>
        <strain evidence="2 3">CCMP2467</strain>
    </source>
</reference>
<dbReference type="OrthoDB" id="440311at2759"/>
<dbReference type="AlphaFoldDB" id="A0A1Q9ER12"/>